<evidence type="ECO:0000259" key="1">
    <source>
        <dbReference type="Pfam" id="PF26133"/>
    </source>
</evidence>
<dbReference type="Pfam" id="PF26133">
    <property type="entry name" value="DUF8039"/>
    <property type="match status" value="1"/>
</dbReference>
<evidence type="ECO:0000313" key="3">
    <source>
        <dbReference type="Proteomes" id="UP000053144"/>
    </source>
</evidence>
<feature type="domain" description="DUF8039" evidence="1">
    <location>
        <begin position="31"/>
        <end position="84"/>
    </location>
</feature>
<proteinExistence type="predicted"/>
<evidence type="ECO:0000313" key="2">
    <source>
        <dbReference type="EMBL" id="KOM31541.1"/>
    </source>
</evidence>
<dbReference type="InterPro" id="IPR058352">
    <property type="entry name" value="DUF8039"/>
</dbReference>
<dbReference type="Proteomes" id="UP000053144">
    <property type="component" value="Chromosome 1"/>
</dbReference>
<organism evidence="2 3">
    <name type="scientific">Phaseolus angularis</name>
    <name type="common">Azuki bean</name>
    <name type="synonym">Vigna angularis</name>
    <dbReference type="NCBI Taxonomy" id="3914"/>
    <lineage>
        <taxon>Eukaryota</taxon>
        <taxon>Viridiplantae</taxon>
        <taxon>Streptophyta</taxon>
        <taxon>Embryophyta</taxon>
        <taxon>Tracheophyta</taxon>
        <taxon>Spermatophyta</taxon>
        <taxon>Magnoliopsida</taxon>
        <taxon>eudicotyledons</taxon>
        <taxon>Gunneridae</taxon>
        <taxon>Pentapetalae</taxon>
        <taxon>rosids</taxon>
        <taxon>fabids</taxon>
        <taxon>Fabales</taxon>
        <taxon>Fabaceae</taxon>
        <taxon>Papilionoideae</taxon>
        <taxon>50 kb inversion clade</taxon>
        <taxon>NPAAA clade</taxon>
        <taxon>indigoferoid/millettioid clade</taxon>
        <taxon>Phaseoleae</taxon>
        <taxon>Vigna</taxon>
    </lineage>
</organism>
<dbReference type="EMBL" id="CM003371">
    <property type="protein sequence ID" value="KOM31541.1"/>
    <property type="molecule type" value="Genomic_DNA"/>
</dbReference>
<gene>
    <name evidence="2" type="ORF">LR48_Vigan01g109600</name>
</gene>
<sequence length="90" mass="9856">MRPQPTPVAKHVVLLTGRSGKGSCSTPAVPRDDMDNPGPCLLYVLDGTETMLVDRGKVFQATTVVHGMKLLEDEVKVSIDDMIIQMRFSL</sequence>
<reference evidence="3" key="1">
    <citation type="journal article" date="2015" name="Proc. Natl. Acad. Sci. U.S.A.">
        <title>Genome sequencing of adzuki bean (Vigna angularis) provides insight into high starch and low fat accumulation and domestication.</title>
        <authorList>
            <person name="Yang K."/>
            <person name="Tian Z."/>
            <person name="Chen C."/>
            <person name="Luo L."/>
            <person name="Zhao B."/>
            <person name="Wang Z."/>
            <person name="Yu L."/>
            <person name="Li Y."/>
            <person name="Sun Y."/>
            <person name="Li W."/>
            <person name="Chen Y."/>
            <person name="Li Y."/>
            <person name="Zhang Y."/>
            <person name="Ai D."/>
            <person name="Zhao J."/>
            <person name="Shang C."/>
            <person name="Ma Y."/>
            <person name="Wu B."/>
            <person name="Wang M."/>
            <person name="Gao L."/>
            <person name="Sun D."/>
            <person name="Zhang P."/>
            <person name="Guo F."/>
            <person name="Wang W."/>
            <person name="Li Y."/>
            <person name="Wang J."/>
            <person name="Varshney R.K."/>
            <person name="Wang J."/>
            <person name="Ling H.Q."/>
            <person name="Wan P."/>
        </authorList>
    </citation>
    <scope>NUCLEOTIDE SEQUENCE</scope>
    <source>
        <strain evidence="3">cv. Jingnong 6</strain>
    </source>
</reference>
<accession>A0A0L9TM58</accession>
<name>A0A0L9TM58_PHAAN</name>
<dbReference type="AlphaFoldDB" id="A0A0L9TM58"/>
<protein>
    <recommendedName>
        <fullName evidence="1">DUF8039 domain-containing protein</fullName>
    </recommendedName>
</protein>
<dbReference type="Gramene" id="KOM31541">
    <property type="protein sequence ID" value="KOM31541"/>
    <property type="gene ID" value="LR48_Vigan01g109600"/>
</dbReference>